<sequence length="305" mass="33757">MSLFNIEEVSRMRFYIVDAFSDQIFGGNPAGIVLIDEKDDFPSEDIMQKTAAELRYSETAFIKKVREKEFHTRYFTPAAEVDLCGHATIGAFSVLLNKGIARTGDTYINNTIAGALNIEIGQEAIYMDMGEPKEIFKICEEKDLKELYDIMGLSHEDQGLFNGKKLIPQAISTGLPDIMLPVRDENQLNAISPDFKALAKLSEGYKVVGVHAFTLNTKDGNIHCRNFAPLYDIDEEAATGTSNGALTYYLYLNNIIGNNSVNQFIQGEAMGRPSRIISRLLLDNEKVKIQVGGNAVILASGNINI</sequence>
<accession>A0A1M6HE16</accession>
<evidence type="ECO:0000256" key="2">
    <source>
        <dbReference type="ARBA" id="ARBA00023235"/>
    </source>
</evidence>
<evidence type="ECO:0000256" key="1">
    <source>
        <dbReference type="ARBA" id="ARBA00008270"/>
    </source>
</evidence>
<dbReference type="Gene3D" id="3.10.310.10">
    <property type="entry name" value="Diaminopimelate Epimerase, Chain A, domain 1"/>
    <property type="match status" value="2"/>
</dbReference>
<dbReference type="Proteomes" id="UP000184442">
    <property type="component" value="Unassembled WGS sequence"/>
</dbReference>
<organism evidence="4 5">
    <name type="scientific">Lutispora thermophila DSM 19022</name>
    <dbReference type="NCBI Taxonomy" id="1122184"/>
    <lineage>
        <taxon>Bacteria</taxon>
        <taxon>Bacillati</taxon>
        <taxon>Bacillota</taxon>
        <taxon>Clostridia</taxon>
        <taxon>Lutisporales</taxon>
        <taxon>Lutisporaceae</taxon>
        <taxon>Lutispora</taxon>
    </lineage>
</organism>
<dbReference type="GO" id="GO:0005737">
    <property type="term" value="C:cytoplasm"/>
    <property type="evidence" value="ECO:0007669"/>
    <property type="project" value="TreeGrafter"/>
</dbReference>
<dbReference type="STRING" id="1122184.SAMN02745176_02768"/>
<protein>
    <submittedName>
        <fullName evidence="4">Phenazine biosynthesis protein PhzF family</fullName>
    </submittedName>
</protein>
<dbReference type="NCBIfam" id="TIGR00654">
    <property type="entry name" value="PhzF_family"/>
    <property type="match status" value="1"/>
</dbReference>
<dbReference type="InterPro" id="IPR003719">
    <property type="entry name" value="Phenazine_PhzF-like"/>
</dbReference>
<reference evidence="4 5" key="1">
    <citation type="submission" date="2016-11" db="EMBL/GenBank/DDBJ databases">
        <authorList>
            <person name="Jaros S."/>
            <person name="Januszkiewicz K."/>
            <person name="Wedrychowicz H."/>
        </authorList>
    </citation>
    <scope>NUCLEOTIDE SEQUENCE [LARGE SCALE GENOMIC DNA]</scope>
    <source>
        <strain evidence="4 5">DSM 19022</strain>
    </source>
</reference>
<dbReference type="PIRSF" id="PIRSF016184">
    <property type="entry name" value="PhzC_PhzF"/>
    <property type="match status" value="1"/>
</dbReference>
<evidence type="ECO:0000313" key="5">
    <source>
        <dbReference type="Proteomes" id="UP000184442"/>
    </source>
</evidence>
<name>A0A1M6HE16_9FIRM</name>
<feature type="active site" evidence="3">
    <location>
        <position position="58"/>
    </location>
</feature>
<dbReference type="Pfam" id="PF02567">
    <property type="entry name" value="PhzC-PhzF"/>
    <property type="match status" value="1"/>
</dbReference>
<dbReference type="SUPFAM" id="SSF54506">
    <property type="entry name" value="Diaminopimelate epimerase-like"/>
    <property type="match status" value="1"/>
</dbReference>
<gene>
    <name evidence="4" type="ORF">SAMN02745176_02768</name>
</gene>
<evidence type="ECO:0000313" key="4">
    <source>
        <dbReference type="EMBL" id="SHJ20431.1"/>
    </source>
</evidence>
<proteinExistence type="inferred from homology"/>
<comment type="similarity">
    <text evidence="1">Belongs to the PhzF family.</text>
</comment>
<evidence type="ECO:0000256" key="3">
    <source>
        <dbReference type="PIRSR" id="PIRSR016184-1"/>
    </source>
</evidence>
<dbReference type="PANTHER" id="PTHR13774">
    <property type="entry name" value="PHENAZINE BIOSYNTHESIS PROTEIN"/>
    <property type="match status" value="1"/>
</dbReference>
<dbReference type="GO" id="GO:0016853">
    <property type="term" value="F:isomerase activity"/>
    <property type="evidence" value="ECO:0007669"/>
    <property type="project" value="UniProtKB-KW"/>
</dbReference>
<dbReference type="EMBL" id="FQZS01000020">
    <property type="protein sequence ID" value="SHJ20431.1"/>
    <property type="molecule type" value="Genomic_DNA"/>
</dbReference>
<keyword evidence="5" id="KW-1185">Reference proteome</keyword>
<dbReference type="AlphaFoldDB" id="A0A1M6HE16"/>
<dbReference type="PANTHER" id="PTHR13774:SF39">
    <property type="entry name" value="BIOSYNTHESIS PROTEIN, PUTATIVE-RELATED"/>
    <property type="match status" value="1"/>
</dbReference>
<keyword evidence="2" id="KW-0413">Isomerase</keyword>